<reference evidence="3 4" key="1">
    <citation type="journal article" date="2013" name="PLoS ONE">
        <title>Lactobacillus paracasei comparative genomics: towards species pan-genome definition and exploitation of diversity.</title>
        <authorList>
            <person name="Smokvina T."/>
            <person name="Wels M."/>
            <person name="Polka J."/>
            <person name="Chervaux C."/>
            <person name="Brisse S."/>
            <person name="Boekhorst J."/>
            <person name="van Hylckama Vlieg J.E."/>
            <person name="Siezen R.J."/>
        </authorList>
    </citation>
    <scope>NUCLEOTIDE SEQUENCE [LARGE SCALE GENOMIC DNA]</scope>
    <source>
        <strain evidence="3 4">Lpp122</strain>
    </source>
</reference>
<dbReference type="AlphaFoldDB" id="A0A8E0I5S7"/>
<dbReference type="RefSeq" id="WP_003599299.1">
    <property type="nucleotide sequence ID" value="NZ_ANKW01000020.1"/>
</dbReference>
<organism evidence="3 4">
    <name type="scientific">Lacticaseibacillus paracasei subsp. paracasei Lpp122</name>
    <dbReference type="NCBI Taxonomy" id="1256218"/>
    <lineage>
        <taxon>Bacteria</taxon>
        <taxon>Bacillati</taxon>
        <taxon>Bacillota</taxon>
        <taxon>Bacilli</taxon>
        <taxon>Lactobacillales</taxon>
        <taxon>Lactobacillaceae</taxon>
        <taxon>Lacticaseibacillus</taxon>
    </lineage>
</organism>
<gene>
    <name evidence="3" type="ORF">Lpp122_1480</name>
</gene>
<evidence type="ECO:0000259" key="1">
    <source>
        <dbReference type="Pfam" id="PF06970"/>
    </source>
</evidence>
<evidence type="ECO:0000313" key="4">
    <source>
        <dbReference type="Proteomes" id="UP000014281"/>
    </source>
</evidence>
<dbReference type="EMBL" id="ANKW01000020">
    <property type="protein sequence ID" value="EPC19365.1"/>
    <property type="molecule type" value="Genomic_DNA"/>
</dbReference>
<feature type="domain" description="Replication initiator A N-terminal" evidence="1">
    <location>
        <begin position="17"/>
        <end position="91"/>
    </location>
</feature>
<feature type="domain" description="Replication initiator protein A C-terminal" evidence="2">
    <location>
        <begin position="242"/>
        <end position="332"/>
    </location>
</feature>
<dbReference type="InterPro" id="IPR041151">
    <property type="entry name" value="Bac_RepA_C"/>
</dbReference>
<proteinExistence type="predicted"/>
<evidence type="ECO:0000313" key="3">
    <source>
        <dbReference type="EMBL" id="EPC19365.1"/>
    </source>
</evidence>
<accession>A0A8E0I5S7</accession>
<dbReference type="Proteomes" id="UP000014281">
    <property type="component" value="Unassembled WGS sequence"/>
</dbReference>
<protein>
    <submittedName>
        <fullName evidence="3">Replication protein RepA</fullName>
    </submittedName>
</protein>
<dbReference type="Pfam" id="PF06970">
    <property type="entry name" value="RepA_N"/>
    <property type="match status" value="1"/>
</dbReference>
<comment type="caution">
    <text evidence="3">The sequence shown here is derived from an EMBL/GenBank/DDBJ whole genome shotgun (WGS) entry which is preliminary data.</text>
</comment>
<evidence type="ECO:0000259" key="2">
    <source>
        <dbReference type="Pfam" id="PF18008"/>
    </source>
</evidence>
<sequence>MSHPFNFIHSRSAYNKRYFQFPQILLYGQKYSTLSDAAKIAYMVLQDRLNYSLENNWVDEHDQVFFIFTNQELKDLLHWSNSKVQRVKKELADYNLLFQKTMHFNPKTGKNEPNRLYLAELDVSAIDVYQKHAKLLEPRESLKISSSQESVVSLEPHESLKIGSSQKQGFKSLPDLEPRESLKIGRNLDKDLDITPRDNKETEKLDFSTNQYSPELLRKQNQDLVQNAKDYLPETANGGLFLNKEGVELLGLWCRSPKQMHRFLGIILNAKKAVESEHEETAIVLDDPQCQQMINKTMRRFFNILRSDNKKINNVENYLFGAMKETLVAYWNKSLMTANGGDPNEF</sequence>
<dbReference type="InterPro" id="IPR010724">
    <property type="entry name" value="RepA_N"/>
</dbReference>
<name>A0A8E0I5S7_LACPA</name>
<dbReference type="Pfam" id="PF18008">
    <property type="entry name" value="Bac_RepA_C"/>
    <property type="match status" value="1"/>
</dbReference>